<accession>A0A482VWG3</accession>
<sequence>INPQHTLPTLEDDDDFVVWDSHVINGYLVDKYGGIDDSLYPTDMQERAKVNQRLHFDTEFALLSSRILKSIIHGGKKSAPQEQVDEILERYDFLEKFLTGSPFVALGHLTIADFSIIATLSTIDIIVPVDAKKYPKITAWMKKLQALPYYAANKNGLDKLRGIIKAALEDAN</sequence>
<organism evidence="3 4">
    <name type="scientific">Asbolus verrucosus</name>
    <name type="common">Desert ironclad beetle</name>
    <dbReference type="NCBI Taxonomy" id="1661398"/>
    <lineage>
        <taxon>Eukaryota</taxon>
        <taxon>Metazoa</taxon>
        <taxon>Ecdysozoa</taxon>
        <taxon>Arthropoda</taxon>
        <taxon>Hexapoda</taxon>
        <taxon>Insecta</taxon>
        <taxon>Pterygota</taxon>
        <taxon>Neoptera</taxon>
        <taxon>Endopterygota</taxon>
        <taxon>Coleoptera</taxon>
        <taxon>Polyphaga</taxon>
        <taxon>Cucujiformia</taxon>
        <taxon>Tenebrionidae</taxon>
        <taxon>Pimeliinae</taxon>
        <taxon>Asbolus</taxon>
    </lineage>
</organism>
<dbReference type="GO" id="GO:0006749">
    <property type="term" value="P:glutathione metabolic process"/>
    <property type="evidence" value="ECO:0007669"/>
    <property type="project" value="TreeGrafter"/>
</dbReference>
<dbReference type="EMBL" id="QDEB01055471">
    <property type="protein sequence ID" value="RZC37120.1"/>
    <property type="molecule type" value="Genomic_DNA"/>
</dbReference>
<dbReference type="AlphaFoldDB" id="A0A482VWG3"/>
<dbReference type="Proteomes" id="UP000292052">
    <property type="component" value="Unassembled WGS sequence"/>
</dbReference>
<dbReference type="SUPFAM" id="SSF47616">
    <property type="entry name" value="GST C-terminal domain-like"/>
    <property type="match status" value="1"/>
</dbReference>
<feature type="domain" description="GST N-terminal" evidence="1">
    <location>
        <begin position="1"/>
        <end position="36"/>
    </location>
</feature>
<dbReference type="Pfam" id="PF00043">
    <property type="entry name" value="GST_C"/>
    <property type="match status" value="1"/>
</dbReference>
<dbReference type="InterPro" id="IPR036249">
    <property type="entry name" value="Thioredoxin-like_sf"/>
</dbReference>
<evidence type="ECO:0000259" key="1">
    <source>
        <dbReference type="PROSITE" id="PS50404"/>
    </source>
</evidence>
<dbReference type="PANTHER" id="PTHR43969:SF4">
    <property type="entry name" value="FI01423P-RELATED"/>
    <property type="match status" value="1"/>
</dbReference>
<dbReference type="PROSITE" id="PS50404">
    <property type="entry name" value="GST_NTER"/>
    <property type="match status" value="1"/>
</dbReference>
<evidence type="ECO:0000313" key="4">
    <source>
        <dbReference type="Proteomes" id="UP000292052"/>
    </source>
</evidence>
<evidence type="ECO:0000259" key="2">
    <source>
        <dbReference type="PROSITE" id="PS50405"/>
    </source>
</evidence>
<gene>
    <name evidence="3" type="ORF">BDFB_012445</name>
</gene>
<dbReference type="PANTHER" id="PTHR43969">
    <property type="entry name" value="GLUTATHIONE S TRANSFERASE D10, ISOFORM A-RELATED"/>
    <property type="match status" value="1"/>
</dbReference>
<comment type="caution">
    <text evidence="3">The sequence shown here is derived from an EMBL/GenBank/DDBJ whole genome shotgun (WGS) entry which is preliminary data.</text>
</comment>
<dbReference type="PROSITE" id="PS50405">
    <property type="entry name" value="GST_CTER"/>
    <property type="match status" value="1"/>
</dbReference>
<dbReference type="InterPro" id="IPR036282">
    <property type="entry name" value="Glutathione-S-Trfase_C_sf"/>
</dbReference>
<evidence type="ECO:0008006" key="5">
    <source>
        <dbReference type="Google" id="ProtNLM"/>
    </source>
</evidence>
<dbReference type="InterPro" id="IPR040079">
    <property type="entry name" value="Glutathione_S-Trfase"/>
</dbReference>
<dbReference type="InterPro" id="IPR004045">
    <property type="entry name" value="Glutathione_S-Trfase_N"/>
</dbReference>
<dbReference type="SUPFAM" id="SSF52833">
    <property type="entry name" value="Thioredoxin-like"/>
    <property type="match status" value="1"/>
</dbReference>
<dbReference type="GO" id="GO:0004364">
    <property type="term" value="F:glutathione transferase activity"/>
    <property type="evidence" value="ECO:0007669"/>
    <property type="project" value="TreeGrafter"/>
</dbReference>
<dbReference type="InterPro" id="IPR004046">
    <property type="entry name" value="GST_C"/>
</dbReference>
<feature type="domain" description="GST C-terminal" evidence="2">
    <location>
        <begin position="43"/>
        <end position="168"/>
    </location>
</feature>
<evidence type="ECO:0000313" key="3">
    <source>
        <dbReference type="EMBL" id="RZC37120.1"/>
    </source>
</evidence>
<name>A0A482VWG3_ASBVE</name>
<dbReference type="OrthoDB" id="2309723at2759"/>
<proteinExistence type="predicted"/>
<reference evidence="3 4" key="1">
    <citation type="submission" date="2017-03" db="EMBL/GenBank/DDBJ databases">
        <title>Genome of the blue death feigning beetle - Asbolus verrucosus.</title>
        <authorList>
            <person name="Rider S.D."/>
        </authorList>
    </citation>
    <scope>NUCLEOTIDE SEQUENCE [LARGE SCALE GENOMIC DNA]</scope>
    <source>
        <strain evidence="3">Butters</strain>
        <tissue evidence="3">Head and leg muscle</tissue>
    </source>
</reference>
<dbReference type="STRING" id="1661398.A0A482VWG3"/>
<feature type="non-terminal residue" evidence="3">
    <location>
        <position position="1"/>
    </location>
</feature>
<dbReference type="FunFam" id="1.20.1050.10:FF:000007">
    <property type="entry name" value="Glutathione S-transferase 1-1"/>
    <property type="match status" value="1"/>
</dbReference>
<dbReference type="InterPro" id="IPR010987">
    <property type="entry name" value="Glutathione-S-Trfase_C-like"/>
</dbReference>
<protein>
    <recommendedName>
        <fullName evidence="5">GST C domain containing protein</fullName>
    </recommendedName>
</protein>
<dbReference type="SFLD" id="SFLDG00358">
    <property type="entry name" value="Main_(cytGST)"/>
    <property type="match status" value="1"/>
</dbReference>
<dbReference type="SFLD" id="SFLDS00019">
    <property type="entry name" value="Glutathione_Transferase_(cytos"/>
    <property type="match status" value="1"/>
</dbReference>
<dbReference type="Gene3D" id="1.20.1050.10">
    <property type="match status" value="1"/>
</dbReference>
<dbReference type="Gene3D" id="3.40.30.10">
    <property type="entry name" value="Glutaredoxin"/>
    <property type="match status" value="1"/>
</dbReference>
<keyword evidence="4" id="KW-1185">Reference proteome</keyword>
<dbReference type="CDD" id="cd03177">
    <property type="entry name" value="GST_C_Delta_Epsilon"/>
    <property type="match status" value="1"/>
</dbReference>